<organism evidence="1 2">
    <name type="scientific">Hyalangium minutum</name>
    <dbReference type="NCBI Taxonomy" id="394096"/>
    <lineage>
        <taxon>Bacteria</taxon>
        <taxon>Pseudomonadati</taxon>
        <taxon>Myxococcota</taxon>
        <taxon>Myxococcia</taxon>
        <taxon>Myxococcales</taxon>
        <taxon>Cystobacterineae</taxon>
        <taxon>Archangiaceae</taxon>
        <taxon>Hyalangium</taxon>
    </lineage>
</organism>
<keyword evidence="2" id="KW-1185">Reference proteome</keyword>
<dbReference type="AlphaFoldDB" id="A0A085WH73"/>
<reference evidence="1 2" key="1">
    <citation type="submission" date="2014-04" db="EMBL/GenBank/DDBJ databases">
        <title>Genome assembly of Hyalangium minutum DSM 14724.</title>
        <authorList>
            <person name="Sharma G."/>
            <person name="Subramanian S."/>
        </authorList>
    </citation>
    <scope>NUCLEOTIDE SEQUENCE [LARGE SCALE GENOMIC DNA]</scope>
    <source>
        <strain evidence="1 2">DSM 14724</strain>
    </source>
</reference>
<comment type="caution">
    <text evidence="1">The sequence shown here is derived from an EMBL/GenBank/DDBJ whole genome shotgun (WGS) entry which is preliminary data.</text>
</comment>
<keyword evidence="1" id="KW-0449">Lipoprotein</keyword>
<accession>A0A085WH73</accession>
<gene>
    <name evidence="1" type="ORF">DB31_8389</name>
</gene>
<protein>
    <submittedName>
        <fullName evidence="1">Putative lipoprotein</fullName>
    </submittedName>
</protein>
<dbReference type="EMBL" id="JMCB01000008">
    <property type="protein sequence ID" value="KFE67036.1"/>
    <property type="molecule type" value="Genomic_DNA"/>
</dbReference>
<proteinExistence type="predicted"/>
<sequence>MLLLPLAAGCGEDFHPGTARFGVDLLVDKAVASQLSAFQIAVLPNGKQRNCTDLQRMCLRSQVKIDELLVLHDGKGAEGRALRFPVNLTGTGGTTQDVSVEVPVGRDYALVIEALSVDNPPQFLGSSCNRLPEVNASRNDPILAEPITLTSVACDPTIP</sequence>
<evidence type="ECO:0000313" key="2">
    <source>
        <dbReference type="Proteomes" id="UP000028725"/>
    </source>
</evidence>
<name>A0A085WH73_9BACT</name>
<dbReference type="Proteomes" id="UP000028725">
    <property type="component" value="Unassembled WGS sequence"/>
</dbReference>
<dbReference type="STRING" id="394096.DB31_8389"/>
<dbReference type="PATRIC" id="fig|394096.3.peg.4430"/>
<evidence type="ECO:0000313" key="1">
    <source>
        <dbReference type="EMBL" id="KFE67036.1"/>
    </source>
</evidence>